<dbReference type="KEGG" id="vg:5142036"/>
<organism evidence="2 3">
    <name type="scientific">Trichoplusia ni single nucleopolyhedrovirus</name>
    <dbReference type="NCBI Taxonomy" id="332054"/>
    <lineage>
        <taxon>Viruses</taxon>
        <taxon>Viruses incertae sedis</taxon>
        <taxon>Naldaviricetes</taxon>
        <taxon>Lefavirales</taxon>
        <taxon>Baculoviridae</taxon>
        <taxon>Alphabaculovirus</taxon>
        <taxon>Alphabaculovirus trini</taxon>
    </lineage>
</organism>
<dbReference type="GeneID" id="5142036"/>
<dbReference type="Proteomes" id="UP000207582">
    <property type="component" value="Segment"/>
</dbReference>
<proteinExistence type="predicted"/>
<reference evidence="2 3" key="1">
    <citation type="journal article" date="2005" name="Virology">
        <title>Sequence analysis of the complete genome of Trichoplusia ni single nucleopolyhedrovirus and the identification of a baculoviral photolyase gene.</title>
        <authorList>
            <person name="Willis L.G."/>
            <person name="Seipp R."/>
            <person name="Siepp R."/>
            <person name="Stewart T.M."/>
            <person name="Erlandson M.A."/>
            <person name="Theilmann D.A."/>
        </authorList>
    </citation>
    <scope>NUCLEOTIDE SEQUENCE [LARGE SCALE GENOMIC DNA]</scope>
</reference>
<sequence>MFYFIILIITLISSIKASTIQSIVSQVFVLYYRVVLCLILQPFFVHHNGALRRQRHQTSYVSSVEQGTQT</sequence>
<evidence type="ECO:0000313" key="2">
    <source>
        <dbReference type="EMBL" id="AAZ67375.1"/>
    </source>
</evidence>
<dbReference type="EMBL" id="DQ017380">
    <property type="protein sequence ID" value="AAZ67375.1"/>
    <property type="molecule type" value="Genomic_DNA"/>
</dbReference>
<evidence type="ECO:0000256" key="1">
    <source>
        <dbReference type="SAM" id="Phobius"/>
    </source>
</evidence>
<protein>
    <submittedName>
        <fullName evidence="2">Uncharacterized protein</fullName>
    </submittedName>
</protein>
<feature type="transmembrane region" description="Helical" evidence="1">
    <location>
        <begin position="27"/>
        <end position="45"/>
    </location>
</feature>
<name>Q462G1_9ABAC</name>
<keyword evidence="3" id="KW-1185">Reference proteome</keyword>
<accession>Q462G1</accession>
<keyword evidence="1" id="KW-1133">Transmembrane helix</keyword>
<evidence type="ECO:0000313" key="3">
    <source>
        <dbReference type="Proteomes" id="UP000207582"/>
    </source>
</evidence>
<dbReference type="RefSeq" id="YP_308894.1">
    <property type="nucleotide sequence ID" value="NC_007383.1"/>
</dbReference>
<keyword evidence="1" id="KW-0812">Transmembrane</keyword>
<keyword evidence="1" id="KW-0472">Membrane</keyword>